<dbReference type="CDD" id="cd00082">
    <property type="entry name" value="HisKA"/>
    <property type="match status" value="1"/>
</dbReference>
<reference evidence="7" key="1">
    <citation type="submission" date="2022-08" db="EMBL/GenBank/DDBJ databases">
        <title>Nisaea acidiphila sp. nov., isolated from a marine algal debris and emended description of the genus Nisaea Urios et al. 2008.</title>
        <authorList>
            <person name="Kwon K."/>
        </authorList>
    </citation>
    <scope>NUCLEOTIDE SEQUENCE</scope>
    <source>
        <strain evidence="7">MEBiC11861</strain>
    </source>
</reference>
<dbReference type="SUPFAM" id="SSF47384">
    <property type="entry name" value="Homodimeric domain of signal transducing histidine kinase"/>
    <property type="match status" value="1"/>
</dbReference>
<keyword evidence="8" id="KW-1185">Reference proteome</keyword>
<dbReference type="Pfam" id="PF00512">
    <property type="entry name" value="HisKA"/>
    <property type="match status" value="1"/>
</dbReference>
<dbReference type="Gene3D" id="3.30.450.20">
    <property type="entry name" value="PAS domain"/>
    <property type="match status" value="2"/>
</dbReference>
<gene>
    <name evidence="7" type="ORF">NUH88_06735</name>
</gene>
<evidence type="ECO:0000256" key="2">
    <source>
        <dbReference type="ARBA" id="ARBA00012438"/>
    </source>
</evidence>
<evidence type="ECO:0000256" key="3">
    <source>
        <dbReference type="ARBA" id="ARBA00022679"/>
    </source>
</evidence>
<keyword evidence="4" id="KW-0418">Kinase</keyword>
<dbReference type="RefSeq" id="WP_257770831.1">
    <property type="nucleotide sequence ID" value="NZ_CP102480.1"/>
</dbReference>
<name>A0A9J7AY77_9PROT</name>
<dbReference type="PANTHER" id="PTHR43047">
    <property type="entry name" value="TWO-COMPONENT HISTIDINE PROTEIN KINASE"/>
    <property type="match status" value="1"/>
</dbReference>
<keyword evidence="5" id="KW-0472">Membrane</keyword>
<evidence type="ECO:0000256" key="5">
    <source>
        <dbReference type="SAM" id="Phobius"/>
    </source>
</evidence>
<accession>A0A9J7AY77</accession>
<evidence type="ECO:0000259" key="6">
    <source>
        <dbReference type="PROSITE" id="PS50109"/>
    </source>
</evidence>
<organism evidence="7 8">
    <name type="scientific">Nisaea acidiphila</name>
    <dbReference type="NCBI Taxonomy" id="1862145"/>
    <lineage>
        <taxon>Bacteria</taxon>
        <taxon>Pseudomonadati</taxon>
        <taxon>Pseudomonadota</taxon>
        <taxon>Alphaproteobacteria</taxon>
        <taxon>Rhodospirillales</taxon>
        <taxon>Thalassobaculaceae</taxon>
        <taxon>Nisaea</taxon>
    </lineage>
</organism>
<dbReference type="AlphaFoldDB" id="A0A9J7AY77"/>
<feature type="transmembrane region" description="Helical" evidence="5">
    <location>
        <begin position="42"/>
        <end position="65"/>
    </location>
</feature>
<dbReference type="Proteomes" id="UP001060336">
    <property type="component" value="Chromosome"/>
</dbReference>
<dbReference type="SMART" id="SM00387">
    <property type="entry name" value="HATPase_c"/>
    <property type="match status" value="1"/>
</dbReference>
<protein>
    <recommendedName>
        <fullName evidence="2">histidine kinase</fullName>
        <ecNumber evidence="2">2.7.13.3</ecNumber>
    </recommendedName>
</protein>
<keyword evidence="5" id="KW-0812">Transmembrane</keyword>
<dbReference type="EC" id="2.7.13.3" evidence="2"/>
<dbReference type="Gene3D" id="1.10.287.130">
    <property type="match status" value="1"/>
</dbReference>
<dbReference type="KEGG" id="naci:NUH88_06735"/>
<evidence type="ECO:0000313" key="7">
    <source>
        <dbReference type="EMBL" id="UUX51385.1"/>
    </source>
</evidence>
<dbReference type="PROSITE" id="PS50109">
    <property type="entry name" value="HIS_KIN"/>
    <property type="match status" value="1"/>
</dbReference>
<dbReference type="Gene3D" id="3.30.565.10">
    <property type="entry name" value="Histidine kinase-like ATPase, C-terminal domain"/>
    <property type="match status" value="1"/>
</dbReference>
<dbReference type="GO" id="GO:0000155">
    <property type="term" value="F:phosphorelay sensor kinase activity"/>
    <property type="evidence" value="ECO:0007669"/>
    <property type="project" value="InterPro"/>
</dbReference>
<dbReference type="Pfam" id="PF02518">
    <property type="entry name" value="HATPase_c"/>
    <property type="match status" value="1"/>
</dbReference>
<keyword evidence="3" id="KW-0808">Transferase</keyword>
<dbReference type="InterPro" id="IPR036097">
    <property type="entry name" value="HisK_dim/P_sf"/>
</dbReference>
<dbReference type="SMART" id="SM00388">
    <property type="entry name" value="HisKA"/>
    <property type="match status" value="1"/>
</dbReference>
<keyword evidence="5" id="KW-1133">Transmembrane helix</keyword>
<dbReference type="SUPFAM" id="SSF55785">
    <property type="entry name" value="PYP-like sensor domain (PAS domain)"/>
    <property type="match status" value="2"/>
</dbReference>
<dbReference type="PANTHER" id="PTHR43047:SF72">
    <property type="entry name" value="OSMOSENSING HISTIDINE PROTEIN KINASE SLN1"/>
    <property type="match status" value="1"/>
</dbReference>
<dbReference type="InterPro" id="IPR003594">
    <property type="entry name" value="HATPase_dom"/>
</dbReference>
<dbReference type="InterPro" id="IPR005467">
    <property type="entry name" value="His_kinase_dom"/>
</dbReference>
<evidence type="ECO:0000256" key="1">
    <source>
        <dbReference type="ARBA" id="ARBA00000085"/>
    </source>
</evidence>
<dbReference type="Pfam" id="PF12860">
    <property type="entry name" value="PAS_7"/>
    <property type="match status" value="2"/>
</dbReference>
<dbReference type="GO" id="GO:0005886">
    <property type="term" value="C:plasma membrane"/>
    <property type="evidence" value="ECO:0007669"/>
    <property type="project" value="TreeGrafter"/>
</dbReference>
<feature type="domain" description="Histidine kinase" evidence="6">
    <location>
        <begin position="596"/>
        <end position="813"/>
    </location>
</feature>
<dbReference type="SUPFAM" id="SSF55874">
    <property type="entry name" value="ATPase domain of HSP90 chaperone/DNA topoisomerase II/histidine kinase"/>
    <property type="match status" value="1"/>
</dbReference>
<comment type="catalytic activity">
    <reaction evidence="1">
        <text>ATP + protein L-histidine = ADP + protein N-phospho-L-histidine.</text>
        <dbReference type="EC" id="2.7.13.3"/>
    </reaction>
</comment>
<evidence type="ECO:0000256" key="4">
    <source>
        <dbReference type="ARBA" id="ARBA00022777"/>
    </source>
</evidence>
<sequence>MKRHAILSVILGSLAGLAVRVPEARAADGMVDSLSNSIASVPLTSVALAFLFALAVGLAVMQYVYKQRIAGLCADLETLTGRLDGRDTALGSQGVGLIGLVATDGAGDGSALRYVSPEVGSLLRADIDKLGSIDSISELLTGGASARFVTAVTRLMAEGKAFRFESGIRNGARIVRVSGIPIPAGERALRRAALSVVDISEEVSARDGAEDDSRKWRRKTEDLLAAVNLQTIPFWQRDEDMRVRFANIAADVIDLDSESARDTSRRTRRLGAPFSESRFIVVDGERRLYEVTEAPSPDGRGTVGWAIDVTSLEEAQAEIARHIAAHEDVLEGLSTAIAIFGPDKRLKFFNSAFADLWQVDPSQLDADPTITEFLELLRELRRLPEQSDFRAYRDHWNGLFTRLIDPLEDFFFLPDDRTLRMVVMPHPFGGLFLTFEDVTDRLALERSYNTLNEVQRETIDNLAEGVVVFGADGRMTLSNPTFQRMWDLDPDFHEQSLHVSDVLEAMRPLFPPVEEAVWENYKQEFAARFADRDAEHGRTERPDGTALDYSFVPLPDGATLVNFLDVTDTLNVQRALQDRNEALETADRLKSEFIANVSYELRTPLNAIIGFAEMLDNGYVGDVSERQSEYLKAILESSGRLSSLIGNIIDLASIEAGYLTLDTKELDVREVVSAAVTLVEERARMQGVEIGIEIADNVSTIEADDRRLRQILFNLISSALQFTEAEENITLRIREDGEHLEFLILEGGHGVPEELRTMLFEVFSGVERGSRSQGPDLALPLVRRLVELHGGALSLEQVDNEGLCIKCLLPLRAVLPDANPTFANELSL</sequence>
<dbReference type="EMBL" id="CP102480">
    <property type="protein sequence ID" value="UUX51385.1"/>
    <property type="molecule type" value="Genomic_DNA"/>
</dbReference>
<proteinExistence type="predicted"/>
<dbReference type="InterPro" id="IPR035965">
    <property type="entry name" value="PAS-like_dom_sf"/>
</dbReference>
<dbReference type="InterPro" id="IPR036890">
    <property type="entry name" value="HATPase_C_sf"/>
</dbReference>
<dbReference type="InterPro" id="IPR003661">
    <property type="entry name" value="HisK_dim/P_dom"/>
</dbReference>
<evidence type="ECO:0000313" key="8">
    <source>
        <dbReference type="Proteomes" id="UP001060336"/>
    </source>
</evidence>
<dbReference type="GO" id="GO:0009927">
    <property type="term" value="F:histidine phosphotransfer kinase activity"/>
    <property type="evidence" value="ECO:0007669"/>
    <property type="project" value="TreeGrafter"/>
</dbReference>